<proteinExistence type="predicted"/>
<dbReference type="Pfam" id="PF12804">
    <property type="entry name" value="NTP_transf_3"/>
    <property type="match status" value="1"/>
</dbReference>
<keyword evidence="1" id="KW-0808">Transferase</keyword>
<dbReference type="PATRIC" id="fig|333146.12.peg.413"/>
<dbReference type="RefSeq" id="WP_009886418.1">
    <property type="nucleotide sequence ID" value="NC_021592.1"/>
</dbReference>
<feature type="domain" description="MobA-like NTP transferase" evidence="2">
    <location>
        <begin position="10"/>
        <end position="124"/>
    </location>
</feature>
<dbReference type="PANTHER" id="PTHR19136">
    <property type="entry name" value="MOLYBDENUM COFACTOR GUANYLYLTRANSFERASE"/>
    <property type="match status" value="1"/>
</dbReference>
<dbReference type="SUPFAM" id="SSF53448">
    <property type="entry name" value="Nucleotide-diphospho-sugar transferases"/>
    <property type="match status" value="1"/>
</dbReference>
<dbReference type="EMBL" id="CP004145">
    <property type="protein sequence ID" value="AGO60375.1"/>
    <property type="molecule type" value="Genomic_DNA"/>
</dbReference>
<protein>
    <recommendedName>
        <fullName evidence="2">MobA-like NTP transferase domain-containing protein</fullName>
    </recommendedName>
</protein>
<evidence type="ECO:0000256" key="1">
    <source>
        <dbReference type="ARBA" id="ARBA00022679"/>
    </source>
</evidence>
<dbReference type="GeneID" id="25398793"/>
<sequence>MDRQYTQVDAVIMAGGKGSRMGTAEKMLLKINGEKVIDAIIKILQNLNFNISLCISENTRFLDGYHSLRTIMGQGDYALDLNYAIKTCSLPVLIVPSDVIITPDMIHDFVTSASSLDTAIATLIVNNQLSGISMFFKKPETGNLPYKNIEILRDDFFNLNYPDDYKEALQRFGK</sequence>
<dbReference type="Proteomes" id="UP000014660">
    <property type="component" value="Chromosome"/>
</dbReference>
<dbReference type="KEGG" id="fac:FACI_IFERC01G0395"/>
<evidence type="ECO:0000313" key="4">
    <source>
        <dbReference type="Proteomes" id="UP000014660"/>
    </source>
</evidence>
<dbReference type="GO" id="GO:0016779">
    <property type="term" value="F:nucleotidyltransferase activity"/>
    <property type="evidence" value="ECO:0007669"/>
    <property type="project" value="UniProtKB-ARBA"/>
</dbReference>
<organism evidence="3 4">
    <name type="scientific">Ferroplasma acidarmanus Fer1</name>
    <dbReference type="NCBI Taxonomy" id="333146"/>
    <lineage>
        <taxon>Archaea</taxon>
        <taxon>Methanobacteriati</taxon>
        <taxon>Thermoplasmatota</taxon>
        <taxon>Thermoplasmata</taxon>
        <taxon>Thermoplasmatales</taxon>
        <taxon>Ferroplasmaceae</taxon>
        <taxon>Ferroplasma</taxon>
    </lineage>
</organism>
<dbReference type="Gene3D" id="3.90.550.10">
    <property type="entry name" value="Spore Coat Polysaccharide Biosynthesis Protein SpsA, Chain A"/>
    <property type="match status" value="1"/>
</dbReference>
<dbReference type="InterPro" id="IPR029044">
    <property type="entry name" value="Nucleotide-diphossugar_trans"/>
</dbReference>
<dbReference type="HOGENOM" id="CLU_1536593_0_0_2"/>
<evidence type="ECO:0000313" key="3">
    <source>
        <dbReference type="EMBL" id="AGO60375.1"/>
    </source>
</evidence>
<dbReference type="AlphaFoldDB" id="S0AQP5"/>
<accession>S0AQP5</accession>
<keyword evidence="4" id="KW-1185">Reference proteome</keyword>
<name>S0AQP5_FERAC</name>
<dbReference type="PANTHER" id="PTHR19136:SF81">
    <property type="entry name" value="MOLYBDENUM COFACTOR GUANYLYLTRANSFERASE"/>
    <property type="match status" value="1"/>
</dbReference>
<reference evidence="3 4" key="1">
    <citation type="journal article" date="2007" name="Proc. Natl. Acad. Sci. U.S.A.">
        <title>Genome dynamics in a natural archaeal population.</title>
        <authorList>
            <person name="Allen E.E."/>
            <person name="Tyson G.W."/>
            <person name="Whitaker R.J."/>
            <person name="Detter J.C."/>
            <person name="Richardson P.M."/>
            <person name="Banfield J.F."/>
        </authorList>
    </citation>
    <scope>NUCLEOTIDE SEQUENCE [LARGE SCALE GENOMIC DNA]</scope>
    <source>
        <strain evidence="4">fer1</strain>
    </source>
</reference>
<gene>
    <name evidence="3" type="ORF">FACI_IFERC00001G0395</name>
</gene>
<evidence type="ECO:0000259" key="2">
    <source>
        <dbReference type="Pfam" id="PF12804"/>
    </source>
</evidence>
<dbReference type="InterPro" id="IPR025877">
    <property type="entry name" value="MobA-like_NTP_Trfase"/>
</dbReference>